<feature type="domain" description="DNA replication factor Cdt1 C-terminal" evidence="4">
    <location>
        <begin position="412"/>
        <end position="500"/>
    </location>
</feature>
<evidence type="ECO:0000313" key="6">
    <source>
        <dbReference type="Proteomes" id="UP001498398"/>
    </source>
</evidence>
<accession>A0ABR1JQJ0</accession>
<evidence type="ECO:0000259" key="4">
    <source>
        <dbReference type="Pfam" id="PF16679"/>
    </source>
</evidence>
<dbReference type="InterPro" id="IPR038090">
    <property type="entry name" value="Cdt1_C_WH_dom_sf"/>
</dbReference>
<evidence type="ECO:0000256" key="1">
    <source>
        <dbReference type="ARBA" id="ARBA00008356"/>
    </source>
</evidence>
<evidence type="ECO:0000313" key="5">
    <source>
        <dbReference type="EMBL" id="KAK7463572.1"/>
    </source>
</evidence>
<keyword evidence="2" id="KW-0131">Cell cycle</keyword>
<dbReference type="Proteomes" id="UP001498398">
    <property type="component" value="Unassembled WGS sequence"/>
</dbReference>
<dbReference type="EMBL" id="JBANRG010000009">
    <property type="protein sequence ID" value="KAK7463572.1"/>
    <property type="molecule type" value="Genomic_DNA"/>
</dbReference>
<comment type="caution">
    <text evidence="5">The sequence shown here is derived from an EMBL/GenBank/DDBJ whole genome shotgun (WGS) entry which is preliminary data.</text>
</comment>
<comment type="similarity">
    <text evidence="1">Belongs to the Cdt1 family.</text>
</comment>
<sequence>MADIYSTLPLSPRKRRVSPESDGETYSPKKLRTAPATPPVTPSKKDPASNDLPSHLTRLKGIHNALQQSLSHALATCAFSPSETGIVRNVLNHVSLNSSSALSTNFTVDDLRRLCWIWEWDGKSAPKIDNGDDEENPFLNATPSKAKDWSRGGMGIVITPTTHFLKAEGKRVPAYGIGIEVEVDLDKDQEAGMAAVARWTAAAETRRIEFQAKLADWAKMHSDATPRIPLADLPKLSLLSKTTSARVLGTPSKSSSNIFPPTPSSPQKSPTKRVPGEFAVPEPISRPSSPTKKNSVPFPSTPSSRSERLAQLMTPQSSRVSTPSTSSRSERLAQLLTPRTPRVSTTSDASLQDTPRGRDPSSVAQTPTTARREALYERIRQRSLSASPSKGRVRKLGLGSDETLSLTKDQMLKLEQEESRKKFILGRLAGVAESVWMLFSAPSTGTSTLPTTRKRRALPRADVTKAIIKSASVPLSAAEASESLDMLTRMCPFFLKELDVGGKDWLEMPASSGDAEGGENKEGKGLKGKGKVVIKSPKKETNKGLKKVKEIVQRELELLRDEDED</sequence>
<dbReference type="Pfam" id="PF16679">
    <property type="entry name" value="CDT1_C"/>
    <property type="match status" value="1"/>
</dbReference>
<dbReference type="Gene3D" id="1.10.10.1420">
    <property type="entry name" value="DNA replication factor Cdt1, C-terminal WH domain"/>
    <property type="match status" value="1"/>
</dbReference>
<feature type="compositionally biased region" description="Polar residues" evidence="3">
    <location>
        <begin position="286"/>
        <end position="304"/>
    </location>
</feature>
<feature type="compositionally biased region" description="Polar residues" evidence="3">
    <location>
        <begin position="342"/>
        <end position="353"/>
    </location>
</feature>
<feature type="compositionally biased region" description="Low complexity" evidence="3">
    <location>
        <begin position="317"/>
        <end position="327"/>
    </location>
</feature>
<name>A0ABR1JQJ0_9AGAR</name>
<feature type="region of interest" description="Disordered" evidence="3">
    <location>
        <begin position="509"/>
        <end position="544"/>
    </location>
</feature>
<feature type="region of interest" description="Disordered" evidence="3">
    <location>
        <begin position="1"/>
        <end position="53"/>
    </location>
</feature>
<proteinExistence type="inferred from homology"/>
<feature type="region of interest" description="Disordered" evidence="3">
    <location>
        <begin position="247"/>
        <end position="370"/>
    </location>
</feature>
<evidence type="ECO:0000256" key="3">
    <source>
        <dbReference type="SAM" id="MobiDB-lite"/>
    </source>
</evidence>
<gene>
    <name evidence="5" type="ORF">VKT23_006918</name>
</gene>
<keyword evidence="6" id="KW-1185">Reference proteome</keyword>
<protein>
    <recommendedName>
        <fullName evidence="4">DNA replication factor Cdt1 C-terminal domain-containing protein</fullName>
    </recommendedName>
</protein>
<reference evidence="5 6" key="1">
    <citation type="submission" date="2024-01" db="EMBL/GenBank/DDBJ databases">
        <title>A draft genome for the cacao thread blight pathogen Marasmiellus scandens.</title>
        <authorList>
            <person name="Baruah I.K."/>
            <person name="Leung J."/>
            <person name="Bukari Y."/>
            <person name="Amoako-Attah I."/>
            <person name="Meinhardt L.W."/>
            <person name="Bailey B.A."/>
            <person name="Cohen S.P."/>
        </authorList>
    </citation>
    <scope>NUCLEOTIDE SEQUENCE [LARGE SCALE GENOMIC DNA]</scope>
    <source>
        <strain evidence="5 6">GH-19</strain>
    </source>
</reference>
<evidence type="ECO:0000256" key="2">
    <source>
        <dbReference type="ARBA" id="ARBA00023306"/>
    </source>
</evidence>
<organism evidence="5 6">
    <name type="scientific">Marasmiellus scandens</name>
    <dbReference type="NCBI Taxonomy" id="2682957"/>
    <lineage>
        <taxon>Eukaryota</taxon>
        <taxon>Fungi</taxon>
        <taxon>Dikarya</taxon>
        <taxon>Basidiomycota</taxon>
        <taxon>Agaricomycotina</taxon>
        <taxon>Agaricomycetes</taxon>
        <taxon>Agaricomycetidae</taxon>
        <taxon>Agaricales</taxon>
        <taxon>Marasmiineae</taxon>
        <taxon>Omphalotaceae</taxon>
        <taxon>Marasmiellus</taxon>
    </lineage>
</organism>
<dbReference type="InterPro" id="IPR032054">
    <property type="entry name" value="Cdt1_C"/>
</dbReference>